<dbReference type="RefSeq" id="WP_228226853.1">
    <property type="nucleotide sequence ID" value="NZ_JAJGNP010000005.1"/>
</dbReference>
<dbReference type="Proteomes" id="UP001198830">
    <property type="component" value="Unassembled WGS sequence"/>
</dbReference>
<gene>
    <name evidence="1" type="ORF">LL253_08105</name>
</gene>
<accession>A0ABS8H4M3</accession>
<sequence length="208" mass="22317">MDRIRLAGLLKLELRDGRVIQLCDGGFVPWGSEIYRVNDTQFGIIGSIDSFEEGVGDEVPAFSITFLPASTAAAVDLAAPGMQGSRLRLLIAEINDLTGQIIGTPDQQFDGMLDQVRLVTGRAKRELPMTFVPRGERFFNSNDGNTLSSAFHKSVYPGELGEDNATGLTSAVAWGVEAQPGSNGGRAASIYPGSGWSNIINNPPFREV</sequence>
<organism evidence="1 2">
    <name type="scientific">Sphingobium soli</name>
    <dbReference type="NCBI Taxonomy" id="1591116"/>
    <lineage>
        <taxon>Bacteria</taxon>
        <taxon>Pseudomonadati</taxon>
        <taxon>Pseudomonadota</taxon>
        <taxon>Alphaproteobacteria</taxon>
        <taxon>Sphingomonadales</taxon>
        <taxon>Sphingomonadaceae</taxon>
        <taxon>Sphingobium</taxon>
    </lineage>
</organism>
<proteinExistence type="predicted"/>
<keyword evidence="2" id="KW-1185">Reference proteome</keyword>
<evidence type="ECO:0000313" key="2">
    <source>
        <dbReference type="Proteomes" id="UP001198830"/>
    </source>
</evidence>
<comment type="caution">
    <text evidence="1">The sequence shown here is derived from an EMBL/GenBank/DDBJ whole genome shotgun (WGS) entry which is preliminary data.</text>
</comment>
<protein>
    <submittedName>
        <fullName evidence="1">Uncharacterized protein</fullName>
    </submittedName>
</protein>
<dbReference type="EMBL" id="JAJGNP010000005">
    <property type="protein sequence ID" value="MCC4232652.1"/>
    <property type="molecule type" value="Genomic_DNA"/>
</dbReference>
<reference evidence="1 2" key="1">
    <citation type="submission" date="2021-10" db="EMBL/GenBank/DDBJ databases">
        <title>The diversity and Nitrogen Metabolism of Culturable Nitrate-Utilizing Bacteria Within the Oxygen Minimum Zone of the Changjiang (Yangtze River)Estuary.</title>
        <authorList>
            <person name="Zhang D."/>
            <person name="Zheng J."/>
            <person name="Liu S."/>
            <person name="He W."/>
        </authorList>
    </citation>
    <scope>NUCLEOTIDE SEQUENCE [LARGE SCALE GENOMIC DNA]</scope>
    <source>
        <strain evidence="1 2">FXH275-2</strain>
    </source>
</reference>
<name>A0ABS8H4M3_9SPHN</name>
<evidence type="ECO:0000313" key="1">
    <source>
        <dbReference type="EMBL" id="MCC4232652.1"/>
    </source>
</evidence>